<dbReference type="Gene3D" id="3.40.50.300">
    <property type="entry name" value="P-loop containing nucleotide triphosphate hydrolases"/>
    <property type="match status" value="1"/>
</dbReference>
<dbReference type="InterPro" id="IPR027417">
    <property type="entry name" value="P-loop_NTPase"/>
</dbReference>
<dbReference type="CDD" id="cd00009">
    <property type="entry name" value="AAA"/>
    <property type="match status" value="1"/>
</dbReference>
<organism evidence="1 2">
    <name type="scientific">Hibiscus sabdariffa</name>
    <name type="common">roselle</name>
    <dbReference type="NCBI Taxonomy" id="183260"/>
    <lineage>
        <taxon>Eukaryota</taxon>
        <taxon>Viridiplantae</taxon>
        <taxon>Streptophyta</taxon>
        <taxon>Embryophyta</taxon>
        <taxon>Tracheophyta</taxon>
        <taxon>Spermatophyta</taxon>
        <taxon>Magnoliopsida</taxon>
        <taxon>eudicotyledons</taxon>
        <taxon>Gunneridae</taxon>
        <taxon>Pentapetalae</taxon>
        <taxon>rosids</taxon>
        <taxon>malvids</taxon>
        <taxon>Malvales</taxon>
        <taxon>Malvaceae</taxon>
        <taxon>Malvoideae</taxon>
        <taxon>Hibiscus</taxon>
    </lineage>
</organism>
<reference evidence="1 2" key="1">
    <citation type="journal article" date="2024" name="G3 (Bethesda)">
        <title>Genome assembly of Hibiscus sabdariffa L. provides insights into metabolisms of medicinal natural products.</title>
        <authorList>
            <person name="Kim T."/>
        </authorList>
    </citation>
    <scope>NUCLEOTIDE SEQUENCE [LARGE SCALE GENOMIC DNA]</scope>
    <source>
        <strain evidence="1">TK-2024</strain>
        <tissue evidence="1">Old leaves</tissue>
    </source>
</reference>
<protein>
    <submittedName>
        <fullName evidence="1">Uncharacterized protein</fullName>
    </submittedName>
</protein>
<dbReference type="Proteomes" id="UP001396334">
    <property type="component" value="Unassembled WGS sequence"/>
</dbReference>
<sequence>MARSKQKRKILKEPKGGDNRGMANKSKHIYRNGQDSRANAMPSPATRPRRSSSDPDLTITMSKAETLLVIPPSSRSSSSTHRHAKSSYWISWSNISKLGDFMDRRRKESDLTEESLGAHNEFHEILSQKLHVNNFLSGMNDERNNKCSPYYKGLTDSTLSINREKNMSGADNSPGRESQATTAANSSSSRSSLFGKVQELGSSCFTCRTAADHYKESSVPAADVLKSVKATSFSSPTRNKTTIRLERKEADDPPDVQLIVEEKPLRERVWEPSAAPVTAPTVPQAAEAAVDKKDANVSKVHQKYTLADKYRPKALKDFICNKSEAARLQALVQSEDCNHIIFEGPPGVGKRTMILAMLREVFGPDRIQIREERKAFHLKGESVGRIEVNVKESSKHVEVNLSDLRGYEKHVIVELMKETQAKNSRSNKPLSNDPENCRSIILCEADKLSPDALLYIRWLLERYKAGNKVFFCCSNVSKLQPIRSLCTVIKLLPPSKEEIVQVLEFIAKQEGLSLPHKFAERIAKSSKNNLRQAIRSFQACWESSYPFTEDQKILTGWEEDTANIAKNMVEERSPKQLYIIRGKLQNLIEHDVSPDFIFTHPTEERKNLTVKPEEKGASNKSVPAEENRGRRCQAFENGDGIRRGVVSETLVEEVKKHLHDSLHSQVDYLYAQYTKKDDENMIESEDDMGTKDRRVFSRIEEFIARFMSWYNKQSQRATAAGNTPLDAVEGASG</sequence>
<dbReference type="InterPro" id="IPR047854">
    <property type="entry name" value="RFC_lid"/>
</dbReference>
<dbReference type="Pfam" id="PF21960">
    <property type="entry name" value="RCF1-5-like_lid"/>
    <property type="match status" value="1"/>
</dbReference>
<dbReference type="InterPro" id="IPR050238">
    <property type="entry name" value="DNA_Rep/Repair_Clamp_Loader"/>
</dbReference>
<dbReference type="Gene3D" id="1.10.8.60">
    <property type="match status" value="1"/>
</dbReference>
<proteinExistence type="predicted"/>
<dbReference type="SUPFAM" id="SSF52540">
    <property type="entry name" value="P-loop containing nucleoside triphosphate hydrolases"/>
    <property type="match status" value="1"/>
</dbReference>
<dbReference type="PANTHER" id="PTHR11669">
    <property type="entry name" value="REPLICATION FACTOR C / DNA POLYMERASE III GAMMA-TAU SUBUNIT"/>
    <property type="match status" value="1"/>
</dbReference>
<dbReference type="PANTHER" id="PTHR11669:SF52">
    <property type="entry name" value="OS10G0574500 PROTEIN"/>
    <property type="match status" value="1"/>
</dbReference>
<dbReference type="CDD" id="cd18140">
    <property type="entry name" value="HLD_clamp_RFC"/>
    <property type="match status" value="1"/>
</dbReference>
<dbReference type="EMBL" id="JBBPBN010000348">
    <property type="protein sequence ID" value="KAK8488461.1"/>
    <property type="molecule type" value="Genomic_DNA"/>
</dbReference>
<comment type="caution">
    <text evidence="1">The sequence shown here is derived from an EMBL/GenBank/DDBJ whole genome shotgun (WGS) entry which is preliminary data.</text>
</comment>
<name>A0ABR2A661_9ROSI</name>
<keyword evidence="2" id="KW-1185">Reference proteome</keyword>
<evidence type="ECO:0000313" key="1">
    <source>
        <dbReference type="EMBL" id="KAK8488461.1"/>
    </source>
</evidence>
<gene>
    <name evidence="1" type="ORF">V6N11_059438</name>
</gene>
<accession>A0ABR2A661</accession>
<evidence type="ECO:0000313" key="2">
    <source>
        <dbReference type="Proteomes" id="UP001396334"/>
    </source>
</evidence>
<dbReference type="Gene3D" id="1.20.272.10">
    <property type="match status" value="1"/>
</dbReference>